<dbReference type="EMBL" id="CP113520">
    <property type="protein sequence ID" value="WAJ26484.1"/>
    <property type="molecule type" value="Genomic_DNA"/>
</dbReference>
<name>A0ACD4NI54_9HYPH</name>
<reference evidence="1" key="1">
    <citation type="submission" date="2022-11" db="EMBL/GenBank/DDBJ databases">
        <title>beta-Carotene-producing bacterium, Jeongeuplla avenae sp. nov., alleviates the salt stress of Arabidopsis seedlings.</title>
        <authorList>
            <person name="Jiang L."/>
            <person name="Lee J."/>
        </authorList>
    </citation>
    <scope>NUCLEOTIDE SEQUENCE</scope>
    <source>
        <strain evidence="1">DY_R2A_6</strain>
    </source>
</reference>
<evidence type="ECO:0000313" key="1">
    <source>
        <dbReference type="EMBL" id="WAJ26484.1"/>
    </source>
</evidence>
<protein>
    <submittedName>
        <fullName evidence="1">Type II toxin-antitoxin system VapB family antitoxin</fullName>
    </submittedName>
</protein>
<dbReference type="Proteomes" id="UP001163223">
    <property type="component" value="Chromosome"/>
</dbReference>
<organism evidence="1 2">
    <name type="scientific">Antarcticirhabdus aurantiaca</name>
    <dbReference type="NCBI Taxonomy" id="2606717"/>
    <lineage>
        <taxon>Bacteria</taxon>
        <taxon>Pseudomonadati</taxon>
        <taxon>Pseudomonadota</taxon>
        <taxon>Alphaproteobacteria</taxon>
        <taxon>Hyphomicrobiales</taxon>
        <taxon>Aurantimonadaceae</taxon>
        <taxon>Antarcticirhabdus</taxon>
    </lineage>
</organism>
<gene>
    <name evidence="1" type="ORF">OXU80_16545</name>
</gene>
<accession>A0ACD4NI54</accession>
<proteinExistence type="predicted"/>
<evidence type="ECO:0000313" key="2">
    <source>
        <dbReference type="Proteomes" id="UP001163223"/>
    </source>
</evidence>
<sequence>MALHIRDEETDALVRELASRRGIGLTEAVRVAVENELARERKRLSLRERLKPLVDEVARARKAEGMPDKAFYDELWGQADG</sequence>
<keyword evidence="2" id="KW-1185">Reference proteome</keyword>